<gene>
    <name evidence="2" type="ORF">CLV78_10367</name>
</gene>
<dbReference type="RefSeq" id="WP_146136672.1">
    <property type="nucleotide sequence ID" value="NZ_PVTD01000003.1"/>
</dbReference>
<dbReference type="SUPFAM" id="SSF52833">
    <property type="entry name" value="Thioredoxin-like"/>
    <property type="match status" value="1"/>
</dbReference>
<dbReference type="PANTHER" id="PTHR11571">
    <property type="entry name" value="GLUTATHIONE S-TRANSFERASE"/>
    <property type="match status" value="1"/>
</dbReference>
<evidence type="ECO:0000313" key="3">
    <source>
        <dbReference type="Proteomes" id="UP000239480"/>
    </source>
</evidence>
<organism evidence="2 3">
    <name type="scientific">Aliiruegeria haliotis</name>
    <dbReference type="NCBI Taxonomy" id="1280846"/>
    <lineage>
        <taxon>Bacteria</taxon>
        <taxon>Pseudomonadati</taxon>
        <taxon>Pseudomonadota</taxon>
        <taxon>Alphaproteobacteria</taxon>
        <taxon>Rhodobacterales</taxon>
        <taxon>Roseobacteraceae</taxon>
        <taxon>Aliiruegeria</taxon>
    </lineage>
</organism>
<name>A0A2T0RSY9_9RHOB</name>
<reference evidence="2 3" key="1">
    <citation type="submission" date="2018-03" db="EMBL/GenBank/DDBJ databases">
        <title>Genomic Encyclopedia of Archaeal and Bacterial Type Strains, Phase II (KMG-II): from individual species to whole genera.</title>
        <authorList>
            <person name="Goeker M."/>
        </authorList>
    </citation>
    <scope>NUCLEOTIDE SEQUENCE [LARGE SCALE GENOMIC DNA]</scope>
    <source>
        <strain evidence="2 3">DSM 29328</strain>
    </source>
</reference>
<evidence type="ECO:0000259" key="1">
    <source>
        <dbReference type="PROSITE" id="PS50404"/>
    </source>
</evidence>
<dbReference type="InterPro" id="IPR036249">
    <property type="entry name" value="Thioredoxin-like_sf"/>
</dbReference>
<dbReference type="GO" id="GO:0004364">
    <property type="term" value="F:glutathione transferase activity"/>
    <property type="evidence" value="ECO:0007669"/>
    <property type="project" value="TreeGrafter"/>
</dbReference>
<dbReference type="Proteomes" id="UP000239480">
    <property type="component" value="Unassembled WGS sequence"/>
</dbReference>
<dbReference type="Pfam" id="PF22119">
    <property type="entry name" value="GST_C_8"/>
    <property type="match status" value="1"/>
</dbReference>
<dbReference type="InterPro" id="IPR050213">
    <property type="entry name" value="GST_superfamily"/>
</dbReference>
<dbReference type="SUPFAM" id="SSF47616">
    <property type="entry name" value="GST C-terminal domain-like"/>
    <property type="match status" value="1"/>
</dbReference>
<dbReference type="GO" id="GO:0006749">
    <property type="term" value="P:glutathione metabolic process"/>
    <property type="evidence" value="ECO:0007669"/>
    <property type="project" value="TreeGrafter"/>
</dbReference>
<dbReference type="InterPro" id="IPR004045">
    <property type="entry name" value="Glutathione_S-Trfase_N"/>
</dbReference>
<keyword evidence="3" id="KW-1185">Reference proteome</keyword>
<dbReference type="OrthoDB" id="7203409at2"/>
<protein>
    <submittedName>
        <fullName evidence="2">Glutathione S-transferase</fullName>
    </submittedName>
</protein>
<evidence type="ECO:0000313" key="2">
    <source>
        <dbReference type="EMBL" id="PRY24203.1"/>
    </source>
</evidence>
<dbReference type="Gene3D" id="3.40.30.10">
    <property type="entry name" value="Glutaredoxin"/>
    <property type="match status" value="1"/>
</dbReference>
<feature type="domain" description="GST N-terminal" evidence="1">
    <location>
        <begin position="1"/>
        <end position="84"/>
    </location>
</feature>
<comment type="caution">
    <text evidence="2">The sequence shown here is derived from an EMBL/GenBank/DDBJ whole genome shotgun (WGS) entry which is preliminary data.</text>
</comment>
<dbReference type="PANTHER" id="PTHR11571:SF263">
    <property type="entry name" value="GLUTATHIONE S-TRANSFERASE"/>
    <property type="match status" value="1"/>
</dbReference>
<dbReference type="AlphaFoldDB" id="A0A2T0RSY9"/>
<dbReference type="InterPro" id="IPR054761">
    <property type="entry name" value="GST_C_proteobact"/>
</dbReference>
<dbReference type="Gene3D" id="1.20.1050.10">
    <property type="match status" value="1"/>
</dbReference>
<dbReference type="EMBL" id="PVTD01000003">
    <property type="protein sequence ID" value="PRY24203.1"/>
    <property type="molecule type" value="Genomic_DNA"/>
</dbReference>
<dbReference type="InterPro" id="IPR036282">
    <property type="entry name" value="Glutathione-S-Trfase_C_sf"/>
</dbReference>
<dbReference type="SMR" id="A0A2T0RSY9"/>
<dbReference type="PROSITE" id="PS50404">
    <property type="entry name" value="GST_NTER"/>
    <property type="match status" value="1"/>
</dbReference>
<proteinExistence type="predicted"/>
<sequence>MTYTLYYWNIPFRGHFPRFVLAHVGAQWEEPGMDALVRLKDLPPAEQPLPFVGPPLLHDRSADLWLSQMAAILLYLGEKHGLVPESSAGRAMTVKVLGDCTDVLQELTCSCGAMMWTRPAWDTFVSARLPRWMQMFEALGRANGLTDRAGHMLGTEVPGIADLATSALWHTMTDKLPPLAPLLREHAPAVAALSHRIAETPAISAMRAEHDANAMALYCAGQIEESLLGMLGTG</sequence>
<keyword evidence="2" id="KW-0808">Transferase</keyword>
<accession>A0A2T0RSY9</accession>